<organism evidence="2 3">
    <name type="scientific">Zooshikella harenae</name>
    <dbReference type="NCBI Taxonomy" id="2827238"/>
    <lineage>
        <taxon>Bacteria</taxon>
        <taxon>Pseudomonadati</taxon>
        <taxon>Pseudomonadota</taxon>
        <taxon>Gammaproteobacteria</taxon>
        <taxon>Oceanospirillales</taxon>
        <taxon>Zooshikellaceae</taxon>
        <taxon>Zooshikella</taxon>
    </lineage>
</organism>
<evidence type="ECO:0000313" key="2">
    <source>
        <dbReference type="EMBL" id="MBU2710721.1"/>
    </source>
</evidence>
<name>A0ABS5Z9J6_9GAMM</name>
<reference evidence="2 3" key="1">
    <citation type="submission" date="2021-04" db="EMBL/GenBank/DDBJ databases">
        <authorList>
            <person name="Pira H."/>
            <person name="Risdian C."/>
            <person name="Wink J."/>
        </authorList>
    </citation>
    <scope>NUCLEOTIDE SEQUENCE [LARGE SCALE GENOMIC DNA]</scope>
    <source>
        <strain evidence="2 3">WH53</strain>
    </source>
</reference>
<evidence type="ECO:0000256" key="1">
    <source>
        <dbReference type="SAM" id="SignalP"/>
    </source>
</evidence>
<feature type="signal peptide" evidence="1">
    <location>
        <begin position="1"/>
        <end position="20"/>
    </location>
</feature>
<accession>A0ABS5Z9J6</accession>
<proteinExistence type="predicted"/>
<protein>
    <submittedName>
        <fullName evidence="2">Uncharacterized protein</fullName>
    </submittedName>
</protein>
<feature type="chain" id="PRO_5045993258" evidence="1">
    <location>
        <begin position="21"/>
        <end position="154"/>
    </location>
</feature>
<gene>
    <name evidence="2" type="ORF">KCG35_06595</name>
</gene>
<dbReference type="Proteomes" id="UP000690515">
    <property type="component" value="Unassembled WGS sequence"/>
</dbReference>
<keyword evidence="3" id="KW-1185">Reference proteome</keyword>
<comment type="caution">
    <text evidence="2">The sequence shown here is derived from an EMBL/GenBank/DDBJ whole genome shotgun (WGS) entry which is preliminary data.</text>
</comment>
<dbReference type="EMBL" id="JAGSOY010000010">
    <property type="protein sequence ID" value="MBU2710721.1"/>
    <property type="molecule type" value="Genomic_DNA"/>
</dbReference>
<sequence length="154" mass="17140">MLKKTAAFIILISGAINAYADQGVLGSDMVLCSNADRTLQINGDYEIMLAKEYYTGASYSRIGVDIRQAELKIEELEHFTLTDKSVLKKVKVSFKNGAHFPQDILGVSDDKLSIESYVVCKKGYIRATRFSQFESFSSLEEDGAALWFTDSLTD</sequence>
<dbReference type="RefSeq" id="WP_215818888.1">
    <property type="nucleotide sequence ID" value="NZ_JAGSOY010000010.1"/>
</dbReference>
<keyword evidence="1" id="KW-0732">Signal</keyword>
<evidence type="ECO:0000313" key="3">
    <source>
        <dbReference type="Proteomes" id="UP000690515"/>
    </source>
</evidence>